<proteinExistence type="predicted"/>
<dbReference type="SUPFAM" id="SSF55729">
    <property type="entry name" value="Acyl-CoA N-acyltransferases (Nat)"/>
    <property type="match status" value="1"/>
</dbReference>
<dbReference type="EMBL" id="JAGSOV010000097">
    <property type="protein sequence ID" value="MCO1660879.1"/>
    <property type="molecule type" value="Genomic_DNA"/>
</dbReference>
<gene>
    <name evidence="4" type="ORF">KDL28_38110</name>
</gene>
<dbReference type="PROSITE" id="PS51186">
    <property type="entry name" value="GNAT"/>
    <property type="match status" value="1"/>
</dbReference>
<dbReference type="Proteomes" id="UP001165283">
    <property type="component" value="Unassembled WGS sequence"/>
</dbReference>
<dbReference type="PANTHER" id="PTHR43877">
    <property type="entry name" value="AMINOALKYLPHOSPHONATE N-ACETYLTRANSFERASE-RELATED-RELATED"/>
    <property type="match status" value="1"/>
</dbReference>
<reference evidence="4" key="1">
    <citation type="submission" date="2021-04" db="EMBL/GenBank/DDBJ databases">
        <title>Pseudonocardia sp. nov., isolated from sandy soil of mangrove forest.</title>
        <authorList>
            <person name="Zan Z."/>
            <person name="Huang R."/>
            <person name="Liu W."/>
        </authorList>
    </citation>
    <scope>NUCLEOTIDE SEQUENCE</scope>
    <source>
        <strain evidence="4">S2-4</strain>
    </source>
</reference>
<name>A0ABT1ACT1_9PSEU</name>
<dbReference type="InterPro" id="IPR016181">
    <property type="entry name" value="Acyl_CoA_acyltransferase"/>
</dbReference>
<keyword evidence="2" id="KW-0012">Acyltransferase</keyword>
<accession>A0ABT1ACT1</accession>
<dbReference type="InterPro" id="IPR050832">
    <property type="entry name" value="Bact_Acetyltransf"/>
</dbReference>
<comment type="caution">
    <text evidence="4">The sequence shown here is derived from an EMBL/GenBank/DDBJ whole genome shotgun (WGS) entry which is preliminary data.</text>
</comment>
<evidence type="ECO:0000313" key="4">
    <source>
        <dbReference type="EMBL" id="MCO1660879.1"/>
    </source>
</evidence>
<feature type="domain" description="N-acetyltransferase" evidence="3">
    <location>
        <begin position="5"/>
        <end position="164"/>
    </location>
</feature>
<sequence>MSAGAVHRARTTAHWAAAALLLDEHRRWVAAAVGADVTAAQPAARDEFADPARFYRPPDAALVLAQVGERPAGMVGVHRLTRSAAELKRMYLRPWARGRGLGRALLAEAVAAADDLGFDELLLQTHPGAMPAAHHLYRGYGFRPAEPFHDLGVPGVLTLGLDLAGRRAGAAR</sequence>
<evidence type="ECO:0000313" key="5">
    <source>
        <dbReference type="Proteomes" id="UP001165283"/>
    </source>
</evidence>
<dbReference type="InterPro" id="IPR000182">
    <property type="entry name" value="GNAT_dom"/>
</dbReference>
<organism evidence="4 5">
    <name type="scientific">Pseudonocardia humida</name>
    <dbReference type="NCBI Taxonomy" id="2800819"/>
    <lineage>
        <taxon>Bacteria</taxon>
        <taxon>Bacillati</taxon>
        <taxon>Actinomycetota</taxon>
        <taxon>Actinomycetes</taxon>
        <taxon>Pseudonocardiales</taxon>
        <taxon>Pseudonocardiaceae</taxon>
        <taxon>Pseudonocardia</taxon>
    </lineage>
</organism>
<keyword evidence="1" id="KW-0808">Transferase</keyword>
<evidence type="ECO:0000256" key="1">
    <source>
        <dbReference type="ARBA" id="ARBA00022679"/>
    </source>
</evidence>
<evidence type="ECO:0000256" key="2">
    <source>
        <dbReference type="ARBA" id="ARBA00023315"/>
    </source>
</evidence>
<evidence type="ECO:0000259" key="3">
    <source>
        <dbReference type="PROSITE" id="PS51186"/>
    </source>
</evidence>
<protein>
    <submittedName>
        <fullName evidence="4">GNAT family N-acetyltransferase</fullName>
    </submittedName>
</protein>
<dbReference type="Pfam" id="PF00583">
    <property type="entry name" value="Acetyltransf_1"/>
    <property type="match status" value="1"/>
</dbReference>
<keyword evidence="5" id="KW-1185">Reference proteome</keyword>
<dbReference type="PANTHER" id="PTHR43877:SF2">
    <property type="entry name" value="AMINOALKYLPHOSPHONATE N-ACETYLTRANSFERASE-RELATED"/>
    <property type="match status" value="1"/>
</dbReference>
<dbReference type="Gene3D" id="3.40.630.30">
    <property type="match status" value="1"/>
</dbReference>